<evidence type="ECO:0000313" key="3">
    <source>
        <dbReference type="EMBL" id="SYZ80118.1"/>
    </source>
</evidence>
<dbReference type="InterPro" id="IPR029058">
    <property type="entry name" value="AB_hydrolase_fold"/>
</dbReference>
<dbReference type="OrthoDB" id="9780932at2"/>
<dbReference type="Pfam" id="PF12695">
    <property type="entry name" value="Abhydrolase_5"/>
    <property type="match status" value="1"/>
</dbReference>
<name>A0A383TJC8_9LACT</name>
<dbReference type="GO" id="GO:0016787">
    <property type="term" value="F:hydrolase activity"/>
    <property type="evidence" value="ECO:0007669"/>
    <property type="project" value="UniProtKB-KW"/>
</dbReference>
<accession>A0A383TJC8</accession>
<feature type="domain" description="Alpha/beta hydrolase fold-5" evidence="2">
    <location>
        <begin position="75"/>
        <end position="237"/>
    </location>
</feature>
<evidence type="ECO:0000259" key="2">
    <source>
        <dbReference type="Pfam" id="PF12695"/>
    </source>
</evidence>
<gene>
    <name evidence="3" type="ORF">TART1_2994</name>
</gene>
<dbReference type="SUPFAM" id="SSF53474">
    <property type="entry name" value="alpha/beta-Hydrolases"/>
    <property type="match status" value="1"/>
</dbReference>
<keyword evidence="1" id="KW-1133">Transmembrane helix</keyword>
<feature type="transmembrane region" description="Helical" evidence="1">
    <location>
        <begin position="12"/>
        <end position="34"/>
    </location>
</feature>
<dbReference type="EMBL" id="UNRR01000043">
    <property type="protein sequence ID" value="SYZ80118.1"/>
    <property type="molecule type" value="Genomic_DNA"/>
</dbReference>
<keyword evidence="1" id="KW-0812">Transmembrane</keyword>
<evidence type="ECO:0000313" key="4">
    <source>
        <dbReference type="Proteomes" id="UP000262072"/>
    </source>
</evidence>
<evidence type="ECO:0000256" key="1">
    <source>
        <dbReference type="SAM" id="Phobius"/>
    </source>
</evidence>
<keyword evidence="3" id="KW-0378">Hydrolase</keyword>
<proteinExistence type="predicted"/>
<reference evidence="4" key="1">
    <citation type="submission" date="2018-05" db="EMBL/GenBank/DDBJ databases">
        <authorList>
            <person name="Strepis N."/>
        </authorList>
    </citation>
    <scope>NUCLEOTIDE SEQUENCE [LARGE SCALE GENOMIC DNA]</scope>
</reference>
<sequence>MEQKQNRKPSWIRKVLIGLAVVIVIAAGAFFWYANDYYKATAEAVEALKSGGSVTITETDDAITFAPDGEDPEEGIIFYPGGKVEAEAYAPLLRSLAEADLLVVIAKMPFHLAVFDANAAETIMEQEESVQDWYLAGHSLGGVMASSFAADRSDEVAGLIFLASYPSSDLTEAQFPALSIYGSEDEVLNRESYDEAQVKLPDDYTEIVLDGGNHGQFGDYGTQSGDGTAAISTVQQQQMTVEAITSFIENSRQQ</sequence>
<keyword evidence="1" id="KW-0472">Membrane</keyword>
<dbReference type="AlphaFoldDB" id="A0A383TJC8"/>
<dbReference type="Proteomes" id="UP000262072">
    <property type="component" value="Unassembled WGS sequence"/>
</dbReference>
<organism evidence="3 4">
    <name type="scientific">Trichococcus shcherbakoviae</name>
    <dbReference type="NCBI Taxonomy" id="2094020"/>
    <lineage>
        <taxon>Bacteria</taxon>
        <taxon>Bacillati</taxon>
        <taxon>Bacillota</taxon>
        <taxon>Bacilli</taxon>
        <taxon>Lactobacillales</taxon>
        <taxon>Carnobacteriaceae</taxon>
        <taxon>Trichococcus</taxon>
    </lineage>
</organism>
<protein>
    <submittedName>
        <fullName evidence="3">Alpha/beta hydrolase fold</fullName>
    </submittedName>
</protein>
<dbReference type="RefSeq" id="WP_119094112.1">
    <property type="nucleotide sequence ID" value="NZ_UNRR01000043.1"/>
</dbReference>
<dbReference type="Gene3D" id="3.40.50.1820">
    <property type="entry name" value="alpha/beta hydrolase"/>
    <property type="match status" value="1"/>
</dbReference>
<dbReference type="InterPro" id="IPR029059">
    <property type="entry name" value="AB_hydrolase_5"/>
</dbReference>